<dbReference type="EMBL" id="LGTO01000007">
    <property type="protein sequence ID" value="KNE19509.1"/>
    <property type="molecule type" value="Genomic_DNA"/>
</dbReference>
<dbReference type="RefSeq" id="WP_050352047.1">
    <property type="nucleotide sequence ID" value="NZ_BOSN01000002.1"/>
</dbReference>
<evidence type="ECO:0000313" key="1">
    <source>
        <dbReference type="EMBL" id="KNE19509.1"/>
    </source>
</evidence>
<dbReference type="PATRIC" id="fig|1473.5.peg.1325"/>
<reference evidence="2" key="1">
    <citation type="submission" date="2015-07" db="EMBL/GenBank/DDBJ databases">
        <title>Fjat-10053 dsm26.</title>
        <authorList>
            <person name="Liu B."/>
            <person name="Wang J."/>
            <person name="Zhu Y."/>
            <person name="Liu G."/>
            <person name="Chen Q."/>
            <person name="Chen Z."/>
            <person name="Lan J."/>
            <person name="Che J."/>
            <person name="Ge C."/>
            <person name="Shi H."/>
            <person name="Pan Z."/>
            <person name="Liu X."/>
        </authorList>
    </citation>
    <scope>NUCLEOTIDE SEQUENCE [LARGE SCALE GENOMIC DNA]</scope>
    <source>
        <strain evidence="2">DSM 26</strain>
    </source>
</reference>
<protein>
    <submittedName>
        <fullName evidence="1">Uncharacterized protein</fullName>
    </submittedName>
</protein>
<accession>A0A0L0QLY3</accession>
<sequence length="73" mass="8567">MIPKFDSDLNQTLYVGEEQIAAIRKVDLDNMDVEAVKNMTTSPFTQEEWLQQAMDYYVTKHHVVSLNLTNQRY</sequence>
<organism evidence="1 2">
    <name type="scientific">Virgibacillus pantothenticus</name>
    <dbReference type="NCBI Taxonomy" id="1473"/>
    <lineage>
        <taxon>Bacteria</taxon>
        <taxon>Bacillati</taxon>
        <taxon>Bacillota</taxon>
        <taxon>Bacilli</taxon>
        <taxon>Bacillales</taxon>
        <taxon>Bacillaceae</taxon>
        <taxon>Virgibacillus</taxon>
    </lineage>
</organism>
<gene>
    <name evidence="1" type="ORF">AFK71_13575</name>
</gene>
<evidence type="ECO:0000313" key="2">
    <source>
        <dbReference type="Proteomes" id="UP000036780"/>
    </source>
</evidence>
<dbReference type="OrthoDB" id="1894615at2"/>
<dbReference type="Proteomes" id="UP000036780">
    <property type="component" value="Unassembled WGS sequence"/>
</dbReference>
<name>A0A0L0QLY3_VIRPA</name>
<proteinExistence type="predicted"/>
<dbReference type="AlphaFoldDB" id="A0A0L0QLY3"/>
<dbReference type="GeneID" id="66871479"/>
<comment type="caution">
    <text evidence="1">The sequence shown here is derived from an EMBL/GenBank/DDBJ whole genome shotgun (WGS) entry which is preliminary data.</text>
</comment>
<keyword evidence="2" id="KW-1185">Reference proteome</keyword>